<dbReference type="PRINTS" id="PR00301">
    <property type="entry name" value="HEATSHOCK70"/>
</dbReference>
<reference evidence="4" key="1">
    <citation type="submission" date="2020-05" db="EMBL/GenBank/DDBJ databases">
        <title>WGS assembly of Panicum virgatum.</title>
        <authorList>
            <person name="Lovell J.T."/>
            <person name="Jenkins J."/>
            <person name="Shu S."/>
            <person name="Juenger T.E."/>
            <person name="Schmutz J."/>
        </authorList>
    </citation>
    <scope>NUCLEOTIDE SEQUENCE</scope>
    <source>
        <strain evidence="4">AP13</strain>
    </source>
</reference>
<dbReference type="AlphaFoldDB" id="A0A8T0UQ82"/>
<keyword evidence="2" id="KW-0067">ATP-binding</keyword>
<dbReference type="GO" id="GO:0005524">
    <property type="term" value="F:ATP binding"/>
    <property type="evidence" value="ECO:0007669"/>
    <property type="project" value="UniProtKB-KW"/>
</dbReference>
<gene>
    <name evidence="4" type="ORF">PVAP13_3KG031800</name>
</gene>
<evidence type="ECO:0000256" key="1">
    <source>
        <dbReference type="ARBA" id="ARBA00022741"/>
    </source>
</evidence>
<protein>
    <submittedName>
        <fullName evidence="4">Uncharacterized protein</fullName>
    </submittedName>
</protein>
<evidence type="ECO:0000256" key="2">
    <source>
        <dbReference type="ARBA" id="ARBA00022840"/>
    </source>
</evidence>
<dbReference type="InterPro" id="IPR018181">
    <property type="entry name" value="Heat_shock_70_CS"/>
</dbReference>
<keyword evidence="3" id="KW-0732">Signal</keyword>
<dbReference type="PANTHER" id="PTHR19375">
    <property type="entry name" value="HEAT SHOCK PROTEIN 70KDA"/>
    <property type="match status" value="1"/>
</dbReference>
<evidence type="ECO:0000313" key="4">
    <source>
        <dbReference type="EMBL" id="KAG2623044.1"/>
    </source>
</evidence>
<dbReference type="EMBL" id="CM029041">
    <property type="protein sequence ID" value="KAG2623044.1"/>
    <property type="molecule type" value="Genomic_DNA"/>
</dbReference>
<sequence>MAAGGVPAATLQILLTLVCLLCAASGLQQIPNYDLPDMYRSFTRNRIWYPPAVEVIVIDLGNTNSCVAGYAPGKAETMFQFCIPSWVSFLGDGATLVGEAAKNHASAEPEVTAFGFKRLLGLTRYHWYEEGIVQRAIERFPYKIGTRSSDWPCIQVEAMDGTVKQHDLEDVASMVIAQLKVKAEEYLGRQVEYAIMTVPQHFSGPSKQDAEKAAMIAGLEIVDMVSEPVAVAVAYDLRRKLRKGSNALVLHVGGGTADASVVTVMMDGSPGILSYWDDPFLGGDDFDQRIVDYFAKLVKMKHGKDISEDSVALGKLRAACERAKKALSDQDHVQVTVESLFDGVDFSQPFSRSEFEELNDDTFQRVIALIRRVMLEAGRKRRSINIDEILLVGGSTKIPKIQRLVKDYFNGIGKEPNIRVEPHEAVALGAVLHTYSFD</sequence>
<dbReference type="GO" id="GO:0140662">
    <property type="term" value="F:ATP-dependent protein folding chaperone"/>
    <property type="evidence" value="ECO:0007669"/>
    <property type="project" value="InterPro"/>
</dbReference>
<dbReference type="Proteomes" id="UP000823388">
    <property type="component" value="Chromosome 3K"/>
</dbReference>
<organism evidence="4 5">
    <name type="scientific">Panicum virgatum</name>
    <name type="common">Blackwell switchgrass</name>
    <dbReference type="NCBI Taxonomy" id="38727"/>
    <lineage>
        <taxon>Eukaryota</taxon>
        <taxon>Viridiplantae</taxon>
        <taxon>Streptophyta</taxon>
        <taxon>Embryophyta</taxon>
        <taxon>Tracheophyta</taxon>
        <taxon>Spermatophyta</taxon>
        <taxon>Magnoliopsida</taxon>
        <taxon>Liliopsida</taxon>
        <taxon>Poales</taxon>
        <taxon>Poaceae</taxon>
        <taxon>PACMAD clade</taxon>
        <taxon>Panicoideae</taxon>
        <taxon>Panicodae</taxon>
        <taxon>Paniceae</taxon>
        <taxon>Panicinae</taxon>
        <taxon>Panicum</taxon>
        <taxon>Panicum sect. Hiantes</taxon>
    </lineage>
</organism>
<dbReference type="Gene3D" id="3.30.420.40">
    <property type="match status" value="2"/>
</dbReference>
<feature type="chain" id="PRO_5035841569" evidence="3">
    <location>
        <begin position="27"/>
        <end position="438"/>
    </location>
</feature>
<evidence type="ECO:0000313" key="5">
    <source>
        <dbReference type="Proteomes" id="UP000823388"/>
    </source>
</evidence>
<dbReference type="InterPro" id="IPR043129">
    <property type="entry name" value="ATPase_NBD"/>
</dbReference>
<feature type="signal peptide" evidence="3">
    <location>
        <begin position="1"/>
        <end position="26"/>
    </location>
</feature>
<dbReference type="SUPFAM" id="SSF53067">
    <property type="entry name" value="Actin-like ATPase domain"/>
    <property type="match status" value="2"/>
</dbReference>
<dbReference type="Pfam" id="PF00012">
    <property type="entry name" value="HSP70"/>
    <property type="match status" value="1"/>
</dbReference>
<evidence type="ECO:0000256" key="3">
    <source>
        <dbReference type="SAM" id="SignalP"/>
    </source>
</evidence>
<dbReference type="PROSITE" id="PS01036">
    <property type="entry name" value="HSP70_3"/>
    <property type="match status" value="1"/>
</dbReference>
<proteinExistence type="predicted"/>
<comment type="caution">
    <text evidence="4">The sequence shown here is derived from an EMBL/GenBank/DDBJ whole genome shotgun (WGS) entry which is preliminary data.</text>
</comment>
<dbReference type="Gene3D" id="3.90.640.10">
    <property type="entry name" value="Actin, Chain A, domain 4"/>
    <property type="match status" value="1"/>
</dbReference>
<dbReference type="FunFam" id="3.90.640.10:FF:000002">
    <property type="entry name" value="Heat shock 70 kDa"/>
    <property type="match status" value="1"/>
</dbReference>
<keyword evidence="1" id="KW-0547">Nucleotide-binding</keyword>
<name>A0A8T0UQ82_PANVG</name>
<accession>A0A8T0UQ82</accession>
<keyword evidence="5" id="KW-1185">Reference proteome</keyword>
<dbReference type="OrthoDB" id="662514at2759"/>
<dbReference type="InterPro" id="IPR013126">
    <property type="entry name" value="Hsp_70_fam"/>
</dbReference>